<evidence type="ECO:0000313" key="1">
    <source>
        <dbReference type="EMBL" id="MBO8441978.1"/>
    </source>
</evidence>
<reference evidence="1" key="2">
    <citation type="journal article" date="2021" name="PeerJ">
        <title>Extensive microbial diversity within the chicken gut microbiome revealed by metagenomics and culture.</title>
        <authorList>
            <person name="Gilroy R."/>
            <person name="Ravi A."/>
            <person name="Getino M."/>
            <person name="Pursley I."/>
            <person name="Horton D.L."/>
            <person name="Alikhan N.F."/>
            <person name="Baker D."/>
            <person name="Gharbi K."/>
            <person name="Hall N."/>
            <person name="Watson M."/>
            <person name="Adriaenssens E.M."/>
            <person name="Foster-Nyarko E."/>
            <person name="Jarju S."/>
            <person name="Secka A."/>
            <person name="Antonio M."/>
            <person name="Oren A."/>
            <person name="Chaudhuri R.R."/>
            <person name="La Ragione R."/>
            <person name="Hildebrand F."/>
            <person name="Pallen M.J."/>
        </authorList>
    </citation>
    <scope>NUCLEOTIDE SEQUENCE</scope>
    <source>
        <strain evidence="1">C6-149</strain>
    </source>
</reference>
<name>A0A9D9H9S3_9LACO</name>
<dbReference type="AlphaFoldDB" id="A0A9D9H9S3"/>
<proteinExistence type="predicted"/>
<protein>
    <submittedName>
        <fullName evidence="1">Uncharacterized protein</fullName>
    </submittedName>
</protein>
<reference evidence="1" key="1">
    <citation type="submission" date="2020-10" db="EMBL/GenBank/DDBJ databases">
        <authorList>
            <person name="Gilroy R."/>
        </authorList>
    </citation>
    <scope>NUCLEOTIDE SEQUENCE</scope>
    <source>
        <strain evidence="1">C6-149</strain>
    </source>
</reference>
<evidence type="ECO:0000313" key="2">
    <source>
        <dbReference type="Proteomes" id="UP000823614"/>
    </source>
</evidence>
<accession>A0A9D9H9S3</accession>
<organism evidence="1 2">
    <name type="scientific">Candidatus Gallilactobacillus intestinavium</name>
    <dbReference type="NCBI Taxonomy" id="2840838"/>
    <lineage>
        <taxon>Bacteria</taxon>
        <taxon>Bacillati</taxon>
        <taxon>Bacillota</taxon>
        <taxon>Bacilli</taxon>
        <taxon>Lactobacillales</taxon>
        <taxon>Lactobacillaceae</taxon>
        <taxon>Lactobacillaceae incertae sedis</taxon>
        <taxon>Candidatus Gallilactobacillus</taxon>
    </lineage>
</organism>
<comment type="caution">
    <text evidence="1">The sequence shown here is derived from an EMBL/GenBank/DDBJ whole genome shotgun (WGS) entry which is preliminary data.</text>
</comment>
<gene>
    <name evidence="1" type="ORF">IAA89_06065</name>
</gene>
<sequence length="95" mass="11076">MKLIKAKTLESNGGETIQFIDANQIMSIYPTYEEYGCNHEKYFGIEFYQAAYVHAFARLDSRFEDDKLFTKLVKKLVDELKKEDIVDINELASKL</sequence>
<dbReference type="EMBL" id="JADIMP010000096">
    <property type="protein sequence ID" value="MBO8441978.1"/>
    <property type="molecule type" value="Genomic_DNA"/>
</dbReference>
<dbReference type="Proteomes" id="UP000823614">
    <property type="component" value="Unassembled WGS sequence"/>
</dbReference>